<gene>
    <name evidence="1" type="ORF">BN2476_630132</name>
</gene>
<dbReference type="AlphaFoldDB" id="A0A1N7SLS7"/>
<accession>A0A1N7SLS7</accession>
<evidence type="ECO:0000313" key="1">
    <source>
        <dbReference type="EMBL" id="SIT48346.1"/>
    </source>
</evidence>
<sequence>MSIPYPQTRPSWAVQSVVALAYAGLGSLLTTPDEPKPGCFAFFGVPFVGIRINEVGWRGRSRRFASGLFRGCALIAWTYVNSVETNGVSDSGDVEVNPMSYDIGLSNTESVNRSSRQSLSAVTRRW</sequence>
<dbReference type="Proteomes" id="UP000195569">
    <property type="component" value="Unassembled WGS sequence"/>
</dbReference>
<evidence type="ECO:0000313" key="2">
    <source>
        <dbReference type="Proteomes" id="UP000195569"/>
    </source>
</evidence>
<protein>
    <submittedName>
        <fullName evidence="1">Uncharacterized protein</fullName>
    </submittedName>
</protein>
<reference evidence="1" key="1">
    <citation type="submission" date="2016-12" db="EMBL/GenBank/DDBJ databases">
        <authorList>
            <person name="Moulin L."/>
        </authorList>
    </citation>
    <scope>NUCLEOTIDE SEQUENCE [LARGE SCALE GENOMIC DNA]</scope>
    <source>
        <strain evidence="1">STM 7183</strain>
    </source>
</reference>
<dbReference type="EMBL" id="CYGY02000063">
    <property type="protein sequence ID" value="SIT48346.1"/>
    <property type="molecule type" value="Genomic_DNA"/>
</dbReference>
<name>A0A1N7SLS7_9BURK</name>
<keyword evidence="2" id="KW-1185">Reference proteome</keyword>
<proteinExistence type="predicted"/>
<organism evidence="1 2">
    <name type="scientific">Paraburkholderia piptadeniae</name>
    <dbReference type="NCBI Taxonomy" id="1701573"/>
    <lineage>
        <taxon>Bacteria</taxon>
        <taxon>Pseudomonadati</taxon>
        <taxon>Pseudomonadota</taxon>
        <taxon>Betaproteobacteria</taxon>
        <taxon>Burkholderiales</taxon>
        <taxon>Burkholderiaceae</taxon>
        <taxon>Paraburkholderia</taxon>
    </lineage>
</organism>
<comment type="caution">
    <text evidence="1">The sequence shown here is derived from an EMBL/GenBank/DDBJ whole genome shotgun (WGS) entry which is preliminary data.</text>
</comment>